<name>A0A1S7LG61_MAGMO</name>
<accession>A0A1S7LG61</accession>
<proteinExistence type="predicted"/>
<gene>
    <name evidence="1" type="ORF">MAGMO_1763</name>
</gene>
<protein>
    <submittedName>
        <fullName evidence="1">Uncharacterized protein</fullName>
    </submittedName>
</protein>
<organism evidence="1">
    <name type="scientific">Magnetococcus massalia (strain MO-1)</name>
    <dbReference type="NCBI Taxonomy" id="451514"/>
    <lineage>
        <taxon>Bacteria</taxon>
        <taxon>Pseudomonadati</taxon>
        <taxon>Pseudomonadota</taxon>
        <taxon>Magnetococcia</taxon>
        <taxon>Magnetococcales</taxon>
        <taxon>Magnetococcaceae</taxon>
        <taxon>Magnetococcus</taxon>
    </lineage>
</organism>
<reference evidence="1" key="1">
    <citation type="submission" date="2015-04" db="EMBL/GenBank/DDBJ databases">
        <authorList>
            <person name="Syromyatnikov M.Y."/>
            <person name="Popov V.N."/>
        </authorList>
    </citation>
    <scope>NUCLEOTIDE SEQUENCE</scope>
    <source>
        <strain evidence="1">MO-1</strain>
    </source>
</reference>
<dbReference type="AlphaFoldDB" id="A0A1S7LG61"/>
<evidence type="ECO:0000313" key="1">
    <source>
        <dbReference type="EMBL" id="CRH05942.1"/>
    </source>
</evidence>
<dbReference type="EMBL" id="LO017727">
    <property type="protein sequence ID" value="CRH05942.1"/>
    <property type="molecule type" value="Genomic_DNA"/>
</dbReference>
<sequence>MNEPHCLSHSPVILQGKLHTLLDLRGNILTFIRISDGKLHDVSPFIWPDTYLPFIEEKTFDQER</sequence>